<gene>
    <name evidence="1" type="ORF">ABWT76_000434</name>
</gene>
<proteinExistence type="predicted"/>
<dbReference type="EMBL" id="CP159837">
    <property type="protein sequence ID" value="XCM37652.1"/>
    <property type="molecule type" value="Genomic_DNA"/>
</dbReference>
<accession>A0AAU8JHV4</accession>
<evidence type="ECO:0000313" key="1">
    <source>
        <dbReference type="EMBL" id="XCM37652.1"/>
    </source>
</evidence>
<dbReference type="RefSeq" id="WP_190880167.1">
    <property type="nucleotide sequence ID" value="NZ_CP159837.1"/>
</dbReference>
<organism evidence="1">
    <name type="scientific">Planktothricoides raciborskii GIHE-MW2</name>
    <dbReference type="NCBI Taxonomy" id="2792601"/>
    <lineage>
        <taxon>Bacteria</taxon>
        <taxon>Bacillati</taxon>
        <taxon>Cyanobacteriota</taxon>
        <taxon>Cyanophyceae</taxon>
        <taxon>Oscillatoriophycideae</taxon>
        <taxon>Oscillatoriales</taxon>
        <taxon>Oscillatoriaceae</taxon>
        <taxon>Planktothricoides</taxon>
    </lineage>
</organism>
<name>A0AAU8JHV4_9CYAN</name>
<sequence>MLDLYDIIRKIQKRPAMYLGQPSITHLQSFLAGYFLARHQLGEVETEQEKHFANFDPWIQEKFKITSSQSWDKIILFFSQYERQALDLFFELFNEFARVDDNVEIPGLTHSIHR</sequence>
<protein>
    <submittedName>
        <fullName evidence="1">Uncharacterized protein</fullName>
    </submittedName>
</protein>
<reference evidence="1" key="1">
    <citation type="submission" date="2024-07" db="EMBL/GenBank/DDBJ databases">
        <authorList>
            <person name="Kim Y.J."/>
            <person name="Jeong J.Y."/>
        </authorList>
    </citation>
    <scope>NUCLEOTIDE SEQUENCE</scope>
    <source>
        <strain evidence="1">GIHE-MW2</strain>
    </source>
</reference>
<dbReference type="AlphaFoldDB" id="A0AAU8JHV4"/>